<dbReference type="InterPro" id="IPR036706">
    <property type="entry name" value="VOMI_sf"/>
</dbReference>
<accession>K1QVB4</accession>
<reference evidence="1" key="1">
    <citation type="journal article" date="2012" name="Nature">
        <title>The oyster genome reveals stress adaptation and complexity of shell formation.</title>
        <authorList>
            <person name="Zhang G."/>
            <person name="Fang X."/>
            <person name="Guo X."/>
            <person name="Li L."/>
            <person name="Luo R."/>
            <person name="Xu F."/>
            <person name="Yang P."/>
            <person name="Zhang L."/>
            <person name="Wang X."/>
            <person name="Qi H."/>
            <person name="Xiong Z."/>
            <person name="Que H."/>
            <person name="Xie Y."/>
            <person name="Holland P.W."/>
            <person name="Paps J."/>
            <person name="Zhu Y."/>
            <person name="Wu F."/>
            <person name="Chen Y."/>
            <person name="Wang J."/>
            <person name="Peng C."/>
            <person name="Meng J."/>
            <person name="Yang L."/>
            <person name="Liu J."/>
            <person name="Wen B."/>
            <person name="Zhang N."/>
            <person name="Huang Z."/>
            <person name="Zhu Q."/>
            <person name="Feng Y."/>
            <person name="Mount A."/>
            <person name="Hedgecock D."/>
            <person name="Xu Z."/>
            <person name="Liu Y."/>
            <person name="Domazet-Loso T."/>
            <person name="Du Y."/>
            <person name="Sun X."/>
            <person name="Zhang S."/>
            <person name="Liu B."/>
            <person name="Cheng P."/>
            <person name="Jiang X."/>
            <person name="Li J."/>
            <person name="Fan D."/>
            <person name="Wang W."/>
            <person name="Fu W."/>
            <person name="Wang T."/>
            <person name="Wang B."/>
            <person name="Zhang J."/>
            <person name="Peng Z."/>
            <person name="Li Y."/>
            <person name="Li N."/>
            <person name="Wang J."/>
            <person name="Chen M."/>
            <person name="He Y."/>
            <person name="Tan F."/>
            <person name="Song X."/>
            <person name="Zheng Q."/>
            <person name="Huang R."/>
            <person name="Yang H."/>
            <person name="Du X."/>
            <person name="Chen L."/>
            <person name="Yang M."/>
            <person name="Gaffney P.M."/>
            <person name="Wang S."/>
            <person name="Luo L."/>
            <person name="She Z."/>
            <person name="Ming Y."/>
            <person name="Huang W."/>
            <person name="Zhang S."/>
            <person name="Huang B."/>
            <person name="Zhang Y."/>
            <person name="Qu T."/>
            <person name="Ni P."/>
            <person name="Miao G."/>
            <person name="Wang J."/>
            <person name="Wang Q."/>
            <person name="Steinberg C.E."/>
            <person name="Wang H."/>
            <person name="Li N."/>
            <person name="Qian L."/>
            <person name="Zhang G."/>
            <person name="Li Y."/>
            <person name="Yang H."/>
            <person name="Liu X."/>
            <person name="Wang J."/>
            <person name="Yin Y."/>
            <person name="Wang J."/>
        </authorList>
    </citation>
    <scope>NUCLEOTIDE SEQUENCE [LARGE SCALE GENOMIC DNA]</scope>
    <source>
        <strain evidence="1">05x7-T-G4-1.051#20</strain>
    </source>
</reference>
<dbReference type="AlphaFoldDB" id="K1QVB4"/>
<name>K1QVB4_MAGGI</name>
<dbReference type="InterPro" id="IPR005515">
    <property type="entry name" value="VOMI"/>
</dbReference>
<dbReference type="EMBL" id="JH818877">
    <property type="protein sequence ID" value="EKC25506.1"/>
    <property type="molecule type" value="Genomic_DNA"/>
</dbReference>
<dbReference type="InParanoid" id="K1QVB4"/>
<protein>
    <submittedName>
        <fullName evidence="1">Vitelline membrane outer layer protein 1</fullName>
    </submittedName>
</protein>
<dbReference type="SUPFAM" id="SSF51092">
    <property type="entry name" value="Vitelline membrane outer protein-I (VMO-I)"/>
    <property type="match status" value="1"/>
</dbReference>
<sequence>MADKFNLTFIGGFLLLIASLCVGEGREITKSLSVQGGNWGTWGQVVYCPEGSFADGYKMKIEPPQGFRDDTSLNRVSLSCRDGTTLEASGDVAPHPHIKSFGTWGPMTSCQRGHFITSFALQVERPQGSDDDTAANFVKFTCRNITNGESYVMMQQPGAGYWGTYGPWSESCPLGSAVCGIQQKVEPYQSILGDDTELNNLKFYCCKHI</sequence>
<dbReference type="SMR" id="K1QVB4"/>
<dbReference type="PANTHER" id="PTHR18841:SF0">
    <property type="entry name" value="VITELLINE MEMBRANE OUTER LAYER 1 HOMOLOG A-RELATED"/>
    <property type="match status" value="1"/>
</dbReference>
<proteinExistence type="predicted"/>
<gene>
    <name evidence="1" type="ORF">CGI_10019386</name>
</gene>
<organism evidence="1">
    <name type="scientific">Magallana gigas</name>
    <name type="common">Pacific oyster</name>
    <name type="synonym">Crassostrea gigas</name>
    <dbReference type="NCBI Taxonomy" id="29159"/>
    <lineage>
        <taxon>Eukaryota</taxon>
        <taxon>Metazoa</taxon>
        <taxon>Spiralia</taxon>
        <taxon>Lophotrochozoa</taxon>
        <taxon>Mollusca</taxon>
        <taxon>Bivalvia</taxon>
        <taxon>Autobranchia</taxon>
        <taxon>Pteriomorphia</taxon>
        <taxon>Ostreida</taxon>
        <taxon>Ostreoidea</taxon>
        <taxon>Ostreidae</taxon>
        <taxon>Magallana</taxon>
    </lineage>
</organism>
<dbReference type="HOGENOM" id="CLU_111176_1_0_1"/>
<dbReference type="Gene3D" id="2.100.10.20">
    <property type="entry name" value="Vitelline membrane outer layer protein I (VOMI)"/>
    <property type="match status" value="1"/>
</dbReference>
<dbReference type="PANTHER" id="PTHR18841">
    <property type="entry name" value="VITELLINE MEMBRANE OUTER LAYER PROTEIN I-RELATED"/>
    <property type="match status" value="1"/>
</dbReference>
<dbReference type="Pfam" id="PF03762">
    <property type="entry name" value="VOMI"/>
    <property type="match status" value="1"/>
</dbReference>
<evidence type="ECO:0000313" key="1">
    <source>
        <dbReference type="EMBL" id="EKC25506.1"/>
    </source>
</evidence>
<dbReference type="GO" id="GO:0005615">
    <property type="term" value="C:extracellular space"/>
    <property type="evidence" value="ECO:0007669"/>
    <property type="project" value="TreeGrafter"/>
</dbReference>